<organism evidence="5 6">
    <name type="scientific">Tritrichomonas musculus</name>
    <dbReference type="NCBI Taxonomy" id="1915356"/>
    <lineage>
        <taxon>Eukaryota</taxon>
        <taxon>Metamonada</taxon>
        <taxon>Parabasalia</taxon>
        <taxon>Tritrichomonadida</taxon>
        <taxon>Tritrichomonadidae</taxon>
        <taxon>Tritrichomonas</taxon>
    </lineage>
</organism>
<dbReference type="Pfam" id="PF21365">
    <property type="entry name" value="Glyco_hydro_31_3rd"/>
    <property type="match status" value="1"/>
</dbReference>
<dbReference type="Pfam" id="PF01055">
    <property type="entry name" value="Glyco_hydro_31_2nd"/>
    <property type="match status" value="1"/>
</dbReference>
<dbReference type="EMBL" id="JAPFFF010000004">
    <property type="protein sequence ID" value="KAK8892641.1"/>
    <property type="molecule type" value="Genomic_DNA"/>
</dbReference>
<dbReference type="PANTHER" id="PTHR22762">
    <property type="entry name" value="ALPHA-GLUCOSIDASE"/>
    <property type="match status" value="1"/>
</dbReference>
<dbReference type="Gene3D" id="3.20.20.80">
    <property type="entry name" value="Glycosidases"/>
    <property type="match status" value="1"/>
</dbReference>
<dbReference type="InterPro" id="IPR013780">
    <property type="entry name" value="Glyco_hydro_b"/>
</dbReference>
<comment type="caution">
    <text evidence="5">The sequence shown here is derived from an EMBL/GenBank/DDBJ whole genome shotgun (WGS) entry which is preliminary data.</text>
</comment>
<keyword evidence="6" id="KW-1185">Reference proteome</keyword>
<evidence type="ECO:0000256" key="2">
    <source>
        <dbReference type="RuleBase" id="RU361185"/>
    </source>
</evidence>
<dbReference type="InterPro" id="IPR000322">
    <property type="entry name" value="Glyco_hydro_31_TIM"/>
</dbReference>
<evidence type="ECO:0000259" key="3">
    <source>
        <dbReference type="Pfam" id="PF01055"/>
    </source>
</evidence>
<accession>A0ABR2KPF4</accession>
<reference evidence="5 6" key="1">
    <citation type="submission" date="2024-04" db="EMBL/GenBank/DDBJ databases">
        <title>Tritrichomonas musculus Genome.</title>
        <authorList>
            <person name="Alves-Ferreira E."/>
            <person name="Grigg M."/>
            <person name="Lorenzi H."/>
            <person name="Galac M."/>
        </authorList>
    </citation>
    <scope>NUCLEOTIDE SEQUENCE [LARGE SCALE GENOMIC DNA]</scope>
    <source>
        <strain evidence="5 6">EAF2021</strain>
    </source>
</reference>
<feature type="domain" description="Glycosyl hydrolase family 31 C-terminal" evidence="4">
    <location>
        <begin position="531"/>
        <end position="629"/>
    </location>
</feature>
<dbReference type="PANTHER" id="PTHR22762:SF89">
    <property type="entry name" value="ALPHA-XYLOSIDASE"/>
    <property type="match status" value="1"/>
</dbReference>
<dbReference type="InterPro" id="IPR048395">
    <property type="entry name" value="Glyco_hydro_31_C"/>
</dbReference>
<dbReference type="InterPro" id="IPR017853">
    <property type="entry name" value="GH"/>
</dbReference>
<evidence type="ECO:0000259" key="4">
    <source>
        <dbReference type="Pfam" id="PF21365"/>
    </source>
</evidence>
<gene>
    <name evidence="5" type="ORF">M9Y10_029880</name>
</gene>
<proteinExistence type="inferred from homology"/>
<evidence type="ECO:0000256" key="1">
    <source>
        <dbReference type="ARBA" id="ARBA00007806"/>
    </source>
</evidence>
<keyword evidence="2" id="KW-0326">Glycosidase</keyword>
<dbReference type="Proteomes" id="UP001470230">
    <property type="component" value="Unassembled WGS sequence"/>
</dbReference>
<protein>
    <recommendedName>
        <fullName evidence="7">DUF5110 domain-containing protein</fullName>
    </recommendedName>
</protein>
<evidence type="ECO:0008006" key="7">
    <source>
        <dbReference type="Google" id="ProtNLM"/>
    </source>
</evidence>
<evidence type="ECO:0000313" key="6">
    <source>
        <dbReference type="Proteomes" id="UP001470230"/>
    </source>
</evidence>
<feature type="domain" description="Glycoside hydrolase family 31 TIM barrel" evidence="3">
    <location>
        <begin position="220"/>
        <end position="522"/>
    </location>
</feature>
<dbReference type="Gene3D" id="2.60.40.1180">
    <property type="entry name" value="Golgi alpha-mannosidase II"/>
    <property type="match status" value="1"/>
</dbReference>
<name>A0ABR2KPF4_9EUKA</name>
<dbReference type="SUPFAM" id="SSF51445">
    <property type="entry name" value="(Trans)glycosidases"/>
    <property type="match status" value="1"/>
</dbReference>
<sequence length="925" mass="106884">MSSEFFHFKPVADEKAVVKAGHYRVTILTSKCIRIEYSLNNIFKDVPTLTFTIRDLNKVPQYSTKTTEKKLEITTDDLELIIENFDLFPTKENENIKIKGGKLDIDWKYGDDDTEHNLKGTTRTLDTIAGSCPLTQGLISTSGYAVIDDSLAPIINENGTFTPAFELMSILKGEKTTEKTKVPPKVVVDGENIELDLYFFGYGHNYNECIKDFLRISAQPPMLPRFAYGIWWSRYWPYTQEQILSITDDFLAHGVPLKVFVIDMDWHIVKNTGNASNGWTGYTFNNELIPDPPGLIKQLHDRGLKVTFNLHPADGVWSHESAYKEFCEKMGVEPHPQGHIEFDCEDPKFMKHYFELLHHPLEDIGVDFWWIDWQQGTGHNVDPLIVLNHDHFMDSGRNKNRRPFILSRWCGFGGQRYPIGFSGDTEIEWVSLQFQPYFTATASNVGFGFWSHDIGGHMGGHENGELYVRWIQYGALSPILRMHSTFNDFLQRLPWQYDKEIERLAINALNFHHELTPLFYSLGYLYHKEGLMPVRPTYYLAPDEVSAYNCPTQYLLGDDIIVSPFVTPRETLVNLSKTPVWLPPTNNQTSKMSDCWYDFQSGRQYTSGWHMIHGDLHQIPILVRGGGIVPTEVKDILTLNVFPCGNSSFKLYEDDGISSIDEDPRHQNVHNNRSYHITHIKTKYEDKSMTVSFESEGVLEGIVDKNREVHLKIRNVHKDTQVKSKNIEVLSTEHSGNDLIVKIRIQNYPCEVELTNGQPIAIDRTGFTNDLIFDYMKRCNINTFAKKYAYEVLTTNSKSKQIEEIINMNFLDEDIRIDLLSEIGDFGYYHYTQEMGKNVVVVWNTGDSEYFQYVFRKFPLIEENKKLSGQGKVPKALVYEVDKNQSEIQLNWPRFDKVESHLELRFGDLINRKIDFEKLVFIKNK</sequence>
<dbReference type="SUPFAM" id="SSF51011">
    <property type="entry name" value="Glycosyl hydrolase domain"/>
    <property type="match status" value="1"/>
</dbReference>
<keyword evidence="2" id="KW-0378">Hydrolase</keyword>
<comment type="similarity">
    <text evidence="1 2">Belongs to the glycosyl hydrolase 31 family.</text>
</comment>
<dbReference type="CDD" id="cd06595">
    <property type="entry name" value="GH31_u1"/>
    <property type="match status" value="1"/>
</dbReference>
<evidence type="ECO:0000313" key="5">
    <source>
        <dbReference type="EMBL" id="KAK8892641.1"/>
    </source>
</evidence>